<dbReference type="PROSITE" id="PS50931">
    <property type="entry name" value="HTH_LYSR"/>
    <property type="match status" value="1"/>
</dbReference>
<dbReference type="PANTHER" id="PTHR30537:SF17">
    <property type="entry name" value="LYSR-FAMILY REGULATORY PROTEIN"/>
    <property type="match status" value="1"/>
</dbReference>
<accession>A0ABR6RN21</accession>
<dbReference type="GeneID" id="98387924"/>
<dbReference type="InterPro" id="IPR058163">
    <property type="entry name" value="LysR-type_TF_proteobact-type"/>
</dbReference>
<dbReference type="Gene3D" id="3.40.190.290">
    <property type="match status" value="1"/>
</dbReference>
<proteinExistence type="inferred from homology"/>
<dbReference type="EMBL" id="JABBJF010000001">
    <property type="protein sequence ID" value="MBC1184533.1"/>
    <property type="molecule type" value="Genomic_DNA"/>
</dbReference>
<dbReference type="Proteomes" id="UP000607331">
    <property type="component" value="Unassembled WGS sequence"/>
</dbReference>
<dbReference type="PANTHER" id="PTHR30537">
    <property type="entry name" value="HTH-TYPE TRANSCRIPTIONAL REGULATOR"/>
    <property type="match status" value="1"/>
</dbReference>
<dbReference type="SUPFAM" id="SSF46785">
    <property type="entry name" value="Winged helix' DNA-binding domain"/>
    <property type="match status" value="1"/>
</dbReference>
<keyword evidence="3" id="KW-0238">DNA-binding</keyword>
<evidence type="ECO:0000256" key="1">
    <source>
        <dbReference type="ARBA" id="ARBA00009437"/>
    </source>
</evidence>
<dbReference type="InterPro" id="IPR000847">
    <property type="entry name" value="LysR_HTH_N"/>
</dbReference>
<gene>
    <name evidence="6" type="ORF">HII27_02265</name>
</gene>
<dbReference type="InterPro" id="IPR036388">
    <property type="entry name" value="WH-like_DNA-bd_sf"/>
</dbReference>
<sequence length="303" mass="34353">MDKLSAIIAFIKVAETGSFTGAADKLNLPKARISQRIKDLEGELNVRLFERSTRAVRITAAGDEYLKECRTLLNHLSLVESNLKGDKNALSGKLTIDALSPFLRWVIAPFINEFMLRYPDIQLNLKSSDCLVNLLQENVDLVIRGGILEDSSLIVRPLCLVPFQLYASPWVAQFLSDKRELSELENQKLISWFPDDETELRWLLHKQTDSQQIRSKFHIFVSDQDVALKIASAGKGICPGMFLAADSYVKRGELVPVLTDWTLAPRQVSILYPSKTHLPNKVKVFIDWMSEAVKRVDFTQKHL</sequence>
<dbReference type="InterPro" id="IPR005119">
    <property type="entry name" value="LysR_subst-bd"/>
</dbReference>
<evidence type="ECO:0000313" key="6">
    <source>
        <dbReference type="EMBL" id="MBC1184533.1"/>
    </source>
</evidence>
<organism evidence="6 7">
    <name type="scientific">Kluyvera sichuanensis</name>
    <dbReference type="NCBI Taxonomy" id="2725494"/>
    <lineage>
        <taxon>Bacteria</taxon>
        <taxon>Pseudomonadati</taxon>
        <taxon>Pseudomonadota</taxon>
        <taxon>Gammaproteobacteria</taxon>
        <taxon>Enterobacterales</taxon>
        <taxon>Enterobacteriaceae</taxon>
        <taxon>Kluyvera</taxon>
    </lineage>
</organism>
<dbReference type="SUPFAM" id="SSF53850">
    <property type="entry name" value="Periplasmic binding protein-like II"/>
    <property type="match status" value="1"/>
</dbReference>
<dbReference type="Pfam" id="PF03466">
    <property type="entry name" value="LysR_substrate"/>
    <property type="match status" value="1"/>
</dbReference>
<dbReference type="PRINTS" id="PR00039">
    <property type="entry name" value="HTHLYSR"/>
</dbReference>
<evidence type="ECO:0000256" key="3">
    <source>
        <dbReference type="ARBA" id="ARBA00023125"/>
    </source>
</evidence>
<evidence type="ECO:0000256" key="2">
    <source>
        <dbReference type="ARBA" id="ARBA00023015"/>
    </source>
</evidence>
<protein>
    <submittedName>
        <fullName evidence="6">LysR family transcriptional regulator</fullName>
    </submittedName>
</protein>
<name>A0ABR6RN21_9ENTR</name>
<keyword evidence="2" id="KW-0805">Transcription regulation</keyword>
<comment type="caution">
    <text evidence="6">The sequence shown here is derived from an EMBL/GenBank/DDBJ whole genome shotgun (WGS) entry which is preliminary data.</text>
</comment>
<reference evidence="6 7" key="1">
    <citation type="submission" date="2020-04" db="EMBL/GenBank/DDBJ databases">
        <title>The draft genome of Kluyvera sichuanensis strain SCKS090646.</title>
        <authorList>
            <person name="Wei L."/>
            <person name="Liu L."/>
            <person name="Feng Y."/>
            <person name="Zong Z."/>
        </authorList>
    </citation>
    <scope>NUCLEOTIDE SEQUENCE [LARGE SCALE GENOMIC DNA]</scope>
    <source>
        <strain evidence="6 7">090646</strain>
    </source>
</reference>
<keyword evidence="7" id="KW-1185">Reference proteome</keyword>
<dbReference type="Gene3D" id="1.10.10.10">
    <property type="entry name" value="Winged helix-like DNA-binding domain superfamily/Winged helix DNA-binding domain"/>
    <property type="match status" value="1"/>
</dbReference>
<comment type="similarity">
    <text evidence="1">Belongs to the LysR transcriptional regulatory family.</text>
</comment>
<evidence type="ECO:0000256" key="4">
    <source>
        <dbReference type="ARBA" id="ARBA00023163"/>
    </source>
</evidence>
<dbReference type="InterPro" id="IPR036390">
    <property type="entry name" value="WH_DNA-bd_sf"/>
</dbReference>
<dbReference type="Pfam" id="PF00126">
    <property type="entry name" value="HTH_1"/>
    <property type="match status" value="1"/>
</dbReference>
<evidence type="ECO:0000313" key="7">
    <source>
        <dbReference type="Proteomes" id="UP000607331"/>
    </source>
</evidence>
<keyword evidence="4" id="KW-0804">Transcription</keyword>
<evidence type="ECO:0000259" key="5">
    <source>
        <dbReference type="PROSITE" id="PS50931"/>
    </source>
</evidence>
<feature type="domain" description="HTH lysR-type" evidence="5">
    <location>
        <begin position="1"/>
        <end position="59"/>
    </location>
</feature>
<dbReference type="RefSeq" id="WP_185666335.1">
    <property type="nucleotide sequence ID" value="NZ_CP162271.1"/>
</dbReference>